<dbReference type="KEGG" id="beq:BEWA_003110"/>
<protein>
    <submittedName>
        <fullName evidence="1">Uncharacterized protein</fullName>
    </submittedName>
</protein>
<sequence length="149" mass="17204">MATNRRIHERNVADRLDVCLAGVKYCENADRDLKLLLLEAHDGLNKAKEACTAKEHEAGKLSAKYNTSKLSKLTQIAKEIVENNSNIANKYKQEEIKAAIDIFVPYVQAIKLVEQMEKNYNLVYERILINEEIYRLYKEDESKLESELN</sequence>
<reference evidence="1 2" key="1">
    <citation type="journal article" date="2012" name="BMC Genomics">
        <title>Comparative genomic analysis and phylogenetic position of Theileria equi.</title>
        <authorList>
            <person name="Kappmeyer L.S."/>
            <person name="Thiagarajan M."/>
            <person name="Herndon D.R."/>
            <person name="Ramsay J.D."/>
            <person name="Caler E."/>
            <person name="Djikeng A."/>
            <person name="Gillespie J.J."/>
            <person name="Lau A.O."/>
            <person name="Roalson E.H."/>
            <person name="Silva J.C."/>
            <person name="Silva M.G."/>
            <person name="Suarez C.E."/>
            <person name="Ueti M.W."/>
            <person name="Nene V.M."/>
            <person name="Mealey R.H."/>
            <person name="Knowles D.P."/>
            <person name="Brayton K.A."/>
        </authorList>
    </citation>
    <scope>NUCLEOTIDE SEQUENCE [LARGE SCALE GENOMIC DNA]</scope>
    <source>
        <strain evidence="1 2">WA</strain>
    </source>
</reference>
<gene>
    <name evidence="1" type="ORF">BEWA_003110</name>
</gene>
<dbReference type="RefSeq" id="XP_004830569.1">
    <property type="nucleotide sequence ID" value="XM_004830512.1"/>
</dbReference>
<dbReference type="AlphaFoldDB" id="L0B099"/>
<dbReference type="GeneID" id="15805712"/>
<dbReference type="EMBL" id="CP001670">
    <property type="protein sequence ID" value="AFZ80903.1"/>
    <property type="molecule type" value="Genomic_DNA"/>
</dbReference>
<dbReference type="OrthoDB" id="364836at2759"/>
<evidence type="ECO:0000313" key="1">
    <source>
        <dbReference type="EMBL" id="AFZ80903.1"/>
    </source>
</evidence>
<proteinExistence type="predicted"/>
<dbReference type="VEuPathDB" id="PiroplasmaDB:BEWA_003110"/>
<dbReference type="Proteomes" id="UP000031512">
    <property type="component" value="Chromosome 3"/>
</dbReference>
<accession>L0B099</accession>
<organism evidence="1 2">
    <name type="scientific">Theileria equi strain WA</name>
    <dbReference type="NCBI Taxonomy" id="1537102"/>
    <lineage>
        <taxon>Eukaryota</taxon>
        <taxon>Sar</taxon>
        <taxon>Alveolata</taxon>
        <taxon>Apicomplexa</taxon>
        <taxon>Aconoidasida</taxon>
        <taxon>Piroplasmida</taxon>
        <taxon>Theileriidae</taxon>
        <taxon>Theileria</taxon>
    </lineage>
</organism>
<evidence type="ECO:0000313" key="2">
    <source>
        <dbReference type="Proteomes" id="UP000031512"/>
    </source>
</evidence>
<keyword evidence="2" id="KW-1185">Reference proteome</keyword>
<name>L0B099_THEEQ</name>